<dbReference type="EMBL" id="JBHTBH010000008">
    <property type="protein sequence ID" value="MFC7329702.1"/>
    <property type="molecule type" value="Genomic_DNA"/>
</dbReference>
<protein>
    <submittedName>
        <fullName evidence="2">Uncharacterized protein</fullName>
    </submittedName>
</protein>
<evidence type="ECO:0000313" key="2">
    <source>
        <dbReference type="EMBL" id="MFC7329702.1"/>
    </source>
</evidence>
<dbReference type="Proteomes" id="UP001596540">
    <property type="component" value="Unassembled WGS sequence"/>
</dbReference>
<evidence type="ECO:0000256" key="1">
    <source>
        <dbReference type="SAM" id="MobiDB-lite"/>
    </source>
</evidence>
<comment type="caution">
    <text evidence="2">The sequence shown here is derived from an EMBL/GenBank/DDBJ whole genome shotgun (WGS) entry which is preliminary data.</text>
</comment>
<organism evidence="2 3">
    <name type="scientific">Marinactinospora rubrisoli</name>
    <dbReference type="NCBI Taxonomy" id="2715399"/>
    <lineage>
        <taxon>Bacteria</taxon>
        <taxon>Bacillati</taxon>
        <taxon>Actinomycetota</taxon>
        <taxon>Actinomycetes</taxon>
        <taxon>Streptosporangiales</taxon>
        <taxon>Nocardiopsidaceae</taxon>
        <taxon>Marinactinospora</taxon>
    </lineage>
</organism>
<dbReference type="Gene3D" id="2.130.10.10">
    <property type="entry name" value="YVTN repeat-like/Quinoprotein amine dehydrogenase"/>
    <property type="match status" value="1"/>
</dbReference>
<feature type="region of interest" description="Disordered" evidence="1">
    <location>
        <begin position="1"/>
        <end position="38"/>
    </location>
</feature>
<sequence>MPRRDRPDPNPDGDAEPGAVRAAGSDEGVTVLSTGGGPYPVVAAYDDGRLRWRRDGRRLMAGPVGDGPALLRDYRPEGRLEAVRVADGEPVWTGPEDLLHGDWAITPSHLLVGPTVKEDRDLSDVVAVDLGDGSRHSLDLRPQALFAISGPVVMRDGYIRAAPWPGVTVVFDGP</sequence>
<proteinExistence type="predicted"/>
<accession>A0ABW2KKM6</accession>
<evidence type="ECO:0000313" key="3">
    <source>
        <dbReference type="Proteomes" id="UP001596540"/>
    </source>
</evidence>
<reference evidence="3" key="1">
    <citation type="journal article" date="2019" name="Int. J. Syst. Evol. Microbiol.">
        <title>The Global Catalogue of Microorganisms (GCM) 10K type strain sequencing project: providing services to taxonomists for standard genome sequencing and annotation.</title>
        <authorList>
            <consortium name="The Broad Institute Genomics Platform"/>
            <consortium name="The Broad Institute Genome Sequencing Center for Infectious Disease"/>
            <person name="Wu L."/>
            <person name="Ma J."/>
        </authorList>
    </citation>
    <scope>NUCLEOTIDE SEQUENCE [LARGE SCALE GENOMIC DNA]</scope>
    <source>
        <strain evidence="3">CGMCC 4.7382</strain>
    </source>
</reference>
<dbReference type="InterPro" id="IPR015943">
    <property type="entry name" value="WD40/YVTN_repeat-like_dom_sf"/>
</dbReference>
<gene>
    <name evidence="2" type="ORF">ACFQRF_18375</name>
</gene>
<keyword evidence="3" id="KW-1185">Reference proteome</keyword>
<name>A0ABW2KKM6_9ACTN</name>